<dbReference type="Gene3D" id="3.40.50.300">
    <property type="entry name" value="P-loop containing nucleotide triphosphate hydrolases"/>
    <property type="match status" value="1"/>
</dbReference>
<organism evidence="1 2">
    <name type="scientific">Smittium mucronatum</name>
    <dbReference type="NCBI Taxonomy" id="133383"/>
    <lineage>
        <taxon>Eukaryota</taxon>
        <taxon>Fungi</taxon>
        <taxon>Fungi incertae sedis</taxon>
        <taxon>Zoopagomycota</taxon>
        <taxon>Kickxellomycotina</taxon>
        <taxon>Harpellomycetes</taxon>
        <taxon>Harpellales</taxon>
        <taxon>Legeriomycetaceae</taxon>
        <taxon>Smittium</taxon>
    </lineage>
</organism>
<sequence>MNIYNENSVEKLERDGLAICDLIPTRNSQDFCGKLVKSGNVTAFERYLYRVISRLESPLKYTHSSFDCKVSKKLAGLYNCNLNTSQKSAVKKSLSGNCLTLIHGPPGENLWIKND</sequence>
<protein>
    <submittedName>
        <fullName evidence="1">Uncharacterized protein</fullName>
    </submittedName>
</protein>
<comment type="caution">
    <text evidence="1">The sequence shown here is derived from an EMBL/GenBank/DDBJ whole genome shotgun (WGS) entry which is preliminary data.</text>
</comment>
<dbReference type="AlphaFoldDB" id="A0A1R0GWI0"/>
<dbReference type="Proteomes" id="UP000187455">
    <property type="component" value="Unassembled WGS sequence"/>
</dbReference>
<dbReference type="EMBL" id="LSSL01002634">
    <property type="protein sequence ID" value="OLY81242.1"/>
    <property type="molecule type" value="Genomic_DNA"/>
</dbReference>
<name>A0A1R0GWI0_9FUNG</name>
<proteinExistence type="predicted"/>
<gene>
    <name evidence="1" type="ORF">AYI68_g4656</name>
</gene>
<evidence type="ECO:0000313" key="2">
    <source>
        <dbReference type="Proteomes" id="UP000187455"/>
    </source>
</evidence>
<reference evidence="1 2" key="1">
    <citation type="journal article" date="2016" name="Mol. Biol. Evol.">
        <title>Genome-Wide Survey of Gut Fungi (Harpellales) Reveals the First Horizontally Transferred Ubiquitin Gene from a Mosquito Host.</title>
        <authorList>
            <person name="Wang Y."/>
            <person name="White M.M."/>
            <person name="Kvist S."/>
            <person name="Moncalvo J.M."/>
        </authorList>
    </citation>
    <scope>NUCLEOTIDE SEQUENCE [LARGE SCALE GENOMIC DNA]</scope>
    <source>
        <strain evidence="1 2">ALG-7-W6</strain>
    </source>
</reference>
<accession>A0A1R0GWI0</accession>
<evidence type="ECO:0000313" key="1">
    <source>
        <dbReference type="EMBL" id="OLY81242.1"/>
    </source>
</evidence>
<keyword evidence="2" id="KW-1185">Reference proteome</keyword>
<dbReference type="InterPro" id="IPR027417">
    <property type="entry name" value="P-loop_NTPase"/>
</dbReference>